<dbReference type="Pfam" id="PF00069">
    <property type="entry name" value="Pkinase"/>
    <property type="match status" value="2"/>
</dbReference>
<dbReference type="GO" id="GO:0050684">
    <property type="term" value="P:regulation of mRNA processing"/>
    <property type="evidence" value="ECO:0007669"/>
    <property type="project" value="TreeGrafter"/>
</dbReference>
<dbReference type="Proteomes" id="UP000235965">
    <property type="component" value="Unassembled WGS sequence"/>
</dbReference>
<dbReference type="Gene3D" id="1.10.510.10">
    <property type="entry name" value="Transferase(Phosphotransferase) domain 1"/>
    <property type="match status" value="1"/>
</dbReference>
<keyword evidence="6 9" id="KW-0067">ATP-binding</keyword>
<dbReference type="PROSITE" id="PS50011">
    <property type="entry name" value="PROTEIN_KINASE_DOM"/>
    <property type="match status" value="1"/>
</dbReference>
<accession>A0A2J7RJC7</accession>
<evidence type="ECO:0000259" key="11">
    <source>
        <dbReference type="PROSITE" id="PS50011"/>
    </source>
</evidence>
<evidence type="ECO:0000256" key="1">
    <source>
        <dbReference type="ARBA" id="ARBA00012513"/>
    </source>
</evidence>
<dbReference type="FunFam" id="3.30.200.20:FF:000770">
    <property type="entry name" value="SRSF protein kinase 2"/>
    <property type="match status" value="1"/>
</dbReference>
<dbReference type="GO" id="GO:0005737">
    <property type="term" value="C:cytoplasm"/>
    <property type="evidence" value="ECO:0007669"/>
    <property type="project" value="TreeGrafter"/>
</dbReference>
<feature type="binding site" evidence="9">
    <location>
        <position position="86"/>
    </location>
    <ligand>
        <name>ATP</name>
        <dbReference type="ChEBI" id="CHEBI:30616"/>
    </ligand>
</feature>
<keyword evidence="3" id="KW-0808">Transferase</keyword>
<comment type="catalytic activity">
    <reaction evidence="7">
        <text>L-threonyl-[protein] + ATP = O-phospho-L-threonyl-[protein] + ADP + H(+)</text>
        <dbReference type="Rhea" id="RHEA:46608"/>
        <dbReference type="Rhea" id="RHEA-COMP:11060"/>
        <dbReference type="Rhea" id="RHEA-COMP:11605"/>
        <dbReference type="ChEBI" id="CHEBI:15378"/>
        <dbReference type="ChEBI" id="CHEBI:30013"/>
        <dbReference type="ChEBI" id="CHEBI:30616"/>
        <dbReference type="ChEBI" id="CHEBI:61977"/>
        <dbReference type="ChEBI" id="CHEBI:456216"/>
        <dbReference type="EC" id="2.7.11.1"/>
    </reaction>
</comment>
<dbReference type="InterPro" id="IPR008271">
    <property type="entry name" value="Ser/Thr_kinase_AS"/>
</dbReference>
<dbReference type="OrthoDB" id="2649at2759"/>
<dbReference type="STRING" id="105785.A0A2J7RJC7"/>
<dbReference type="SMART" id="SM00220">
    <property type="entry name" value="S_TKc"/>
    <property type="match status" value="1"/>
</dbReference>
<dbReference type="EC" id="2.7.11.1" evidence="1"/>
<name>A0A2J7RJC7_9NEOP</name>
<sequence length="421" mass="48365">MEDGEEVTWDEQVISDDGEEVTWDEKVISGEEEEDPASYCKGGYHPVRIGDCFHSRYSVAKKLGWGTFSTVWLCWDTIDKQYVALKVLKGARTYIEGALDEIDILKSARDCDVSDPNRNKTVELLNYFKITGVNGTHMCLVFEALGPSLLHLLFRSEYRGIPLANVKSITRQVLEGLSYLHTKCKIIHTDIKPENVLICLDPDHMKKVAYSEKKNELQGQDLHLPSSMTRTAARISLLPNPDPALEECDVKVKIADLGNACWVNHHFTENIQTQQYRSLEVILKAGYGTPADIWSTACMVFELATGNCLFNPRSKKYYYSCDEDHLALITELLGRIPREIAMSGKRFRRLFRHNCDLWYVKPRKPLGLYELLTKIYRWDHVQAEEFTAFLLPMLKFDPNRRATAEECLLHPWLKSTRPLKK</sequence>
<dbReference type="PANTHER" id="PTHR47634:SF9">
    <property type="entry name" value="PROTEIN KINASE DOMAIN-CONTAINING PROTEIN-RELATED"/>
    <property type="match status" value="1"/>
</dbReference>
<dbReference type="AlphaFoldDB" id="A0A2J7RJC7"/>
<proteinExistence type="inferred from homology"/>
<evidence type="ECO:0000256" key="10">
    <source>
        <dbReference type="RuleBase" id="RU000304"/>
    </source>
</evidence>
<evidence type="ECO:0000256" key="4">
    <source>
        <dbReference type="ARBA" id="ARBA00022741"/>
    </source>
</evidence>
<dbReference type="InterPro" id="IPR051334">
    <property type="entry name" value="SRPK"/>
</dbReference>
<dbReference type="GO" id="GO:0005524">
    <property type="term" value="F:ATP binding"/>
    <property type="evidence" value="ECO:0007669"/>
    <property type="project" value="UniProtKB-UniRule"/>
</dbReference>
<dbReference type="GO" id="GO:0000245">
    <property type="term" value="P:spliceosomal complex assembly"/>
    <property type="evidence" value="ECO:0007669"/>
    <property type="project" value="TreeGrafter"/>
</dbReference>
<keyword evidence="2 10" id="KW-0723">Serine/threonine-protein kinase</keyword>
<dbReference type="CDD" id="cd14136">
    <property type="entry name" value="STKc_SRPK"/>
    <property type="match status" value="1"/>
</dbReference>
<keyword evidence="5 12" id="KW-0418">Kinase</keyword>
<keyword evidence="13" id="KW-1185">Reference proteome</keyword>
<dbReference type="PANTHER" id="PTHR47634">
    <property type="entry name" value="PROTEIN KINASE DOMAIN-CONTAINING PROTEIN-RELATED"/>
    <property type="match status" value="1"/>
</dbReference>
<comment type="similarity">
    <text evidence="10">Belongs to the protein kinase superfamily.</text>
</comment>
<dbReference type="GO" id="GO:0004674">
    <property type="term" value="F:protein serine/threonine kinase activity"/>
    <property type="evidence" value="ECO:0007669"/>
    <property type="project" value="UniProtKB-KW"/>
</dbReference>
<dbReference type="PROSITE" id="PS00108">
    <property type="entry name" value="PROTEIN_KINASE_ST"/>
    <property type="match status" value="1"/>
</dbReference>
<evidence type="ECO:0000256" key="3">
    <source>
        <dbReference type="ARBA" id="ARBA00022679"/>
    </source>
</evidence>
<evidence type="ECO:0000313" key="13">
    <source>
        <dbReference type="Proteomes" id="UP000235965"/>
    </source>
</evidence>
<evidence type="ECO:0000256" key="6">
    <source>
        <dbReference type="ARBA" id="ARBA00022840"/>
    </source>
</evidence>
<evidence type="ECO:0000256" key="5">
    <source>
        <dbReference type="ARBA" id="ARBA00022777"/>
    </source>
</evidence>
<evidence type="ECO:0000256" key="2">
    <source>
        <dbReference type="ARBA" id="ARBA00022527"/>
    </source>
</evidence>
<dbReference type="GO" id="GO:0005634">
    <property type="term" value="C:nucleus"/>
    <property type="evidence" value="ECO:0007669"/>
    <property type="project" value="TreeGrafter"/>
</dbReference>
<evidence type="ECO:0000256" key="7">
    <source>
        <dbReference type="ARBA" id="ARBA00047899"/>
    </source>
</evidence>
<evidence type="ECO:0000256" key="8">
    <source>
        <dbReference type="ARBA" id="ARBA00048679"/>
    </source>
</evidence>
<dbReference type="InterPro" id="IPR000719">
    <property type="entry name" value="Prot_kinase_dom"/>
</dbReference>
<dbReference type="InParanoid" id="A0A2J7RJC7"/>
<organism evidence="12 13">
    <name type="scientific">Cryptotermes secundus</name>
    <dbReference type="NCBI Taxonomy" id="105785"/>
    <lineage>
        <taxon>Eukaryota</taxon>
        <taxon>Metazoa</taxon>
        <taxon>Ecdysozoa</taxon>
        <taxon>Arthropoda</taxon>
        <taxon>Hexapoda</taxon>
        <taxon>Insecta</taxon>
        <taxon>Pterygota</taxon>
        <taxon>Neoptera</taxon>
        <taxon>Polyneoptera</taxon>
        <taxon>Dictyoptera</taxon>
        <taxon>Blattodea</taxon>
        <taxon>Blattoidea</taxon>
        <taxon>Termitoidae</taxon>
        <taxon>Kalotermitidae</taxon>
        <taxon>Cryptotermitinae</taxon>
        <taxon>Cryptotermes</taxon>
    </lineage>
</organism>
<protein>
    <recommendedName>
        <fullName evidence="1">non-specific serine/threonine protein kinase</fullName>
        <ecNumber evidence="1">2.7.11.1</ecNumber>
    </recommendedName>
</protein>
<keyword evidence="4 9" id="KW-0547">Nucleotide-binding</keyword>
<comment type="caution">
    <text evidence="12">The sequence shown here is derived from an EMBL/GenBank/DDBJ whole genome shotgun (WGS) entry which is preliminary data.</text>
</comment>
<dbReference type="Gene3D" id="3.30.200.20">
    <property type="entry name" value="Phosphorylase Kinase, domain 1"/>
    <property type="match status" value="1"/>
</dbReference>
<dbReference type="FunFam" id="1.10.510.10:FF:000275">
    <property type="entry name" value="SRSF protein kinase 2 isoform X3"/>
    <property type="match status" value="1"/>
</dbReference>
<comment type="catalytic activity">
    <reaction evidence="8">
        <text>L-seryl-[protein] + ATP = O-phospho-L-seryl-[protein] + ADP + H(+)</text>
        <dbReference type="Rhea" id="RHEA:17989"/>
        <dbReference type="Rhea" id="RHEA-COMP:9863"/>
        <dbReference type="Rhea" id="RHEA-COMP:11604"/>
        <dbReference type="ChEBI" id="CHEBI:15378"/>
        <dbReference type="ChEBI" id="CHEBI:29999"/>
        <dbReference type="ChEBI" id="CHEBI:30616"/>
        <dbReference type="ChEBI" id="CHEBI:83421"/>
        <dbReference type="ChEBI" id="CHEBI:456216"/>
        <dbReference type="EC" id="2.7.11.1"/>
    </reaction>
</comment>
<dbReference type="PROSITE" id="PS00107">
    <property type="entry name" value="PROTEIN_KINASE_ATP"/>
    <property type="match status" value="1"/>
</dbReference>
<evidence type="ECO:0000313" key="12">
    <source>
        <dbReference type="EMBL" id="PNF40932.1"/>
    </source>
</evidence>
<dbReference type="InterPro" id="IPR011009">
    <property type="entry name" value="Kinase-like_dom_sf"/>
</dbReference>
<evidence type="ECO:0000256" key="9">
    <source>
        <dbReference type="PROSITE-ProRule" id="PRU10141"/>
    </source>
</evidence>
<dbReference type="EMBL" id="NEVH01002993">
    <property type="protein sequence ID" value="PNF40932.1"/>
    <property type="molecule type" value="Genomic_DNA"/>
</dbReference>
<feature type="domain" description="Protein kinase" evidence="11">
    <location>
        <begin position="57"/>
        <end position="413"/>
    </location>
</feature>
<dbReference type="SUPFAM" id="SSF56112">
    <property type="entry name" value="Protein kinase-like (PK-like)"/>
    <property type="match status" value="1"/>
</dbReference>
<reference evidence="12 13" key="1">
    <citation type="submission" date="2017-12" db="EMBL/GenBank/DDBJ databases">
        <title>Hemimetabolous genomes reveal molecular basis of termite eusociality.</title>
        <authorList>
            <person name="Harrison M.C."/>
            <person name="Jongepier E."/>
            <person name="Robertson H.M."/>
            <person name="Arning N."/>
            <person name="Bitard-Feildel T."/>
            <person name="Chao H."/>
            <person name="Childers C.P."/>
            <person name="Dinh H."/>
            <person name="Doddapaneni H."/>
            <person name="Dugan S."/>
            <person name="Gowin J."/>
            <person name="Greiner C."/>
            <person name="Han Y."/>
            <person name="Hu H."/>
            <person name="Hughes D.S.T."/>
            <person name="Huylmans A.-K."/>
            <person name="Kemena C."/>
            <person name="Kremer L.P.M."/>
            <person name="Lee S.L."/>
            <person name="Lopez-Ezquerra A."/>
            <person name="Mallet L."/>
            <person name="Monroy-Kuhn J.M."/>
            <person name="Moser A."/>
            <person name="Murali S.C."/>
            <person name="Muzny D.M."/>
            <person name="Otani S."/>
            <person name="Piulachs M.-D."/>
            <person name="Poelchau M."/>
            <person name="Qu J."/>
            <person name="Schaub F."/>
            <person name="Wada-Katsumata A."/>
            <person name="Worley K.C."/>
            <person name="Xie Q."/>
            <person name="Ylla G."/>
            <person name="Poulsen M."/>
            <person name="Gibbs R.A."/>
            <person name="Schal C."/>
            <person name="Richards S."/>
            <person name="Belles X."/>
            <person name="Korb J."/>
            <person name="Bornberg-Bauer E."/>
        </authorList>
    </citation>
    <scope>NUCLEOTIDE SEQUENCE [LARGE SCALE GENOMIC DNA]</scope>
    <source>
        <tissue evidence="12">Whole body</tissue>
    </source>
</reference>
<dbReference type="InterPro" id="IPR017441">
    <property type="entry name" value="Protein_kinase_ATP_BS"/>
</dbReference>
<gene>
    <name evidence="12" type="primary">SRPK_0</name>
    <name evidence="12" type="ORF">B7P43_G14834</name>
</gene>